<keyword evidence="1" id="KW-0812">Transmembrane</keyword>
<sequence>MGSSASKQQHKEKASPEGIQVICAGLGRTGTLSLTEALKRLGYKPYHYLDVSHSAAWCQVAETQGKDARAIETVLTKIEQDGYTATLENPTSDIYQDILAKYPNAKVVLTVRDSPQAFVKSWKLLFDTMVVTEQTFSWTFPSFLGYIPLFRDLKKIRHFMGTTHLGLEPGALTHGWRDRGDNSDEWLAEQYERHNQHIMDHVPKDQLLVFNVKQGWEPLCEFLGKEVPPKDEPFPHCQINNAASLKALKKQFVWVVYGWIPVLVLSTAAVVVWSSQERPRGKGTV</sequence>
<keyword evidence="1" id="KW-1133">Transmembrane helix</keyword>
<proteinExistence type="predicted"/>
<evidence type="ECO:0000313" key="3">
    <source>
        <dbReference type="Proteomes" id="UP001153069"/>
    </source>
</evidence>
<feature type="transmembrane region" description="Helical" evidence="1">
    <location>
        <begin position="252"/>
        <end position="273"/>
    </location>
</feature>
<reference evidence="2" key="1">
    <citation type="submission" date="2020-06" db="EMBL/GenBank/DDBJ databases">
        <authorList>
            <consortium name="Plant Systems Biology data submission"/>
        </authorList>
    </citation>
    <scope>NUCLEOTIDE SEQUENCE</scope>
    <source>
        <strain evidence="2">D6</strain>
    </source>
</reference>
<dbReference type="SUPFAM" id="SSF52540">
    <property type="entry name" value="P-loop containing nucleoside triphosphate hydrolases"/>
    <property type="match status" value="1"/>
</dbReference>
<dbReference type="AlphaFoldDB" id="A0A9N8DJ35"/>
<name>A0A9N8DJ35_9STRA</name>
<dbReference type="InterPro" id="IPR040632">
    <property type="entry name" value="Sulfotransfer_4"/>
</dbReference>
<dbReference type="Proteomes" id="UP001153069">
    <property type="component" value="Unassembled WGS sequence"/>
</dbReference>
<organism evidence="2 3">
    <name type="scientific">Seminavis robusta</name>
    <dbReference type="NCBI Taxonomy" id="568900"/>
    <lineage>
        <taxon>Eukaryota</taxon>
        <taxon>Sar</taxon>
        <taxon>Stramenopiles</taxon>
        <taxon>Ochrophyta</taxon>
        <taxon>Bacillariophyta</taxon>
        <taxon>Bacillariophyceae</taxon>
        <taxon>Bacillariophycidae</taxon>
        <taxon>Naviculales</taxon>
        <taxon>Naviculaceae</taxon>
        <taxon>Seminavis</taxon>
    </lineage>
</organism>
<dbReference type="Gene3D" id="3.40.50.300">
    <property type="entry name" value="P-loop containing nucleotide triphosphate hydrolases"/>
    <property type="match status" value="1"/>
</dbReference>
<keyword evidence="3" id="KW-1185">Reference proteome</keyword>
<evidence type="ECO:0000256" key="1">
    <source>
        <dbReference type="SAM" id="Phobius"/>
    </source>
</evidence>
<dbReference type="PANTHER" id="PTHR36978:SF4">
    <property type="entry name" value="P-LOOP CONTAINING NUCLEOSIDE TRIPHOSPHATE HYDROLASE PROTEIN"/>
    <property type="match status" value="1"/>
</dbReference>
<dbReference type="EMBL" id="CAICTM010000170">
    <property type="protein sequence ID" value="CAB9503617.1"/>
    <property type="molecule type" value="Genomic_DNA"/>
</dbReference>
<keyword evidence="1" id="KW-0472">Membrane</keyword>
<comment type="caution">
    <text evidence="2">The sequence shown here is derived from an EMBL/GenBank/DDBJ whole genome shotgun (WGS) entry which is preliminary data.</text>
</comment>
<evidence type="ECO:0008006" key="4">
    <source>
        <dbReference type="Google" id="ProtNLM"/>
    </source>
</evidence>
<dbReference type="InterPro" id="IPR027417">
    <property type="entry name" value="P-loop_NTPase"/>
</dbReference>
<dbReference type="Pfam" id="PF17784">
    <property type="entry name" value="Sulfotransfer_4"/>
    <property type="match status" value="1"/>
</dbReference>
<gene>
    <name evidence="2" type="ORF">SEMRO_171_G075750.1</name>
</gene>
<dbReference type="OrthoDB" id="408152at2759"/>
<evidence type="ECO:0000313" key="2">
    <source>
        <dbReference type="EMBL" id="CAB9503617.1"/>
    </source>
</evidence>
<dbReference type="PANTHER" id="PTHR36978">
    <property type="entry name" value="P-LOOP CONTAINING NUCLEOTIDE TRIPHOSPHATE HYDROLASE"/>
    <property type="match status" value="1"/>
</dbReference>
<accession>A0A9N8DJ35</accession>
<protein>
    <recommendedName>
        <fullName evidence="4">NAD dependent epimerase/dehydratase</fullName>
    </recommendedName>
</protein>